<feature type="region of interest" description="Disordered" evidence="2">
    <location>
        <begin position="106"/>
        <end position="134"/>
    </location>
</feature>
<protein>
    <submittedName>
        <fullName evidence="3">Uncharacterized protein</fullName>
    </submittedName>
</protein>
<proteinExistence type="predicted"/>
<keyword evidence="4" id="KW-1185">Reference proteome</keyword>
<dbReference type="RefSeq" id="XP_016610495.1">
    <property type="nucleotide sequence ID" value="XM_016751206.1"/>
</dbReference>
<dbReference type="InParanoid" id="A0A0L0HLZ2"/>
<gene>
    <name evidence="3" type="ORF">SPPG_02920</name>
</gene>
<evidence type="ECO:0000313" key="3">
    <source>
        <dbReference type="EMBL" id="KND02456.1"/>
    </source>
</evidence>
<sequence length="528" mass="58953">MAMLLAQRSVGLSEGWQQQQQQDTEQLDVVDDEGTVDDSETESVLAINDDDVDQLSEEELRRKLKESLAVLREKERDLTIAAEVGQHLLEAHAALREAYDNYLNDTSRKSVTRPPTLSRSNSTPSALNSRVPSFDVLTPDTKRQKINDFVKSCENLFASSEVLFASQKLKPRRKRQNDWGPSLDYLAGSSSLAKSMELLSGLKNNLRKDSSLRSVGSQGNGSGADLSGYVSTLEKQAQEYQAQIANLTAEIKDLTIARTKEAERYALHMDETRAELGKANDKVESLLLTNRDLRRQIRDNSKEHTSLELQDQALIDTLTKKLRETEEAYQKLLQEKQNADNNLDQIVSEARRLQTLVNQLERQVGDQADIKTVCEHQQTLINELQEQLEEVRGTYTVERAEWEGRTQPRGIGSEPQNQVPEQKSLHDILRSVPKPLPTMTTEPTAPSTPSARRVSATAAAVGVLMRSEPNPQRIVHRPSLADVAQPNSSALLFNLMWGYVRGVMGRRGEEEEAVWNAVVGGSGVFGCI</sequence>
<feature type="compositionally biased region" description="Low complexity" evidence="2">
    <location>
        <begin position="437"/>
        <end position="453"/>
    </location>
</feature>
<feature type="region of interest" description="Disordered" evidence="2">
    <location>
        <begin position="402"/>
        <end position="423"/>
    </location>
</feature>
<evidence type="ECO:0000256" key="2">
    <source>
        <dbReference type="SAM" id="MobiDB-lite"/>
    </source>
</evidence>
<dbReference type="EMBL" id="KQ257453">
    <property type="protein sequence ID" value="KND02456.1"/>
    <property type="molecule type" value="Genomic_DNA"/>
</dbReference>
<accession>A0A0L0HLZ2</accession>
<dbReference type="GeneID" id="27686473"/>
<dbReference type="VEuPathDB" id="FungiDB:SPPG_02920"/>
<feature type="region of interest" description="Disordered" evidence="2">
    <location>
        <begin position="14"/>
        <end position="50"/>
    </location>
</feature>
<feature type="coiled-coil region" evidence="1">
    <location>
        <begin position="230"/>
        <end position="401"/>
    </location>
</feature>
<feature type="compositionally biased region" description="Polar residues" evidence="2">
    <location>
        <begin position="113"/>
        <end position="131"/>
    </location>
</feature>
<name>A0A0L0HLZ2_SPIPD</name>
<reference evidence="3 4" key="1">
    <citation type="submission" date="2009-08" db="EMBL/GenBank/DDBJ databases">
        <title>The Genome Sequence of Spizellomyces punctatus strain DAOM BR117.</title>
        <authorList>
            <consortium name="The Broad Institute Genome Sequencing Platform"/>
            <person name="Russ C."/>
            <person name="Cuomo C."/>
            <person name="Shea T."/>
            <person name="Young S.K."/>
            <person name="Zeng Q."/>
            <person name="Koehrsen M."/>
            <person name="Haas B."/>
            <person name="Borodovsky M."/>
            <person name="Guigo R."/>
            <person name="Alvarado L."/>
            <person name="Berlin A."/>
            <person name="Bochicchio J."/>
            <person name="Borenstein D."/>
            <person name="Chapman S."/>
            <person name="Chen Z."/>
            <person name="Engels R."/>
            <person name="Freedman E."/>
            <person name="Gellesch M."/>
            <person name="Goldberg J."/>
            <person name="Griggs A."/>
            <person name="Gujja S."/>
            <person name="Heiman D."/>
            <person name="Hepburn T."/>
            <person name="Howarth C."/>
            <person name="Jen D."/>
            <person name="Larson L."/>
            <person name="Lewis B."/>
            <person name="Mehta T."/>
            <person name="Park D."/>
            <person name="Pearson M."/>
            <person name="Roberts A."/>
            <person name="Saif S."/>
            <person name="Shenoy N."/>
            <person name="Sisk P."/>
            <person name="Stolte C."/>
            <person name="Sykes S."/>
            <person name="Thomson T."/>
            <person name="Walk T."/>
            <person name="White J."/>
            <person name="Yandava C."/>
            <person name="Burger G."/>
            <person name="Gray M.W."/>
            <person name="Holland P.W.H."/>
            <person name="King N."/>
            <person name="Lang F.B.F."/>
            <person name="Roger A.J."/>
            <person name="Ruiz-Trillo I."/>
            <person name="Lander E."/>
            <person name="Nusbaum C."/>
        </authorList>
    </citation>
    <scope>NUCLEOTIDE SEQUENCE [LARGE SCALE GENOMIC DNA]</scope>
    <source>
        <strain evidence="3 4">DAOM BR117</strain>
    </source>
</reference>
<evidence type="ECO:0000313" key="4">
    <source>
        <dbReference type="Proteomes" id="UP000053201"/>
    </source>
</evidence>
<dbReference type="AlphaFoldDB" id="A0A0L0HLZ2"/>
<organism evidence="3 4">
    <name type="scientific">Spizellomyces punctatus (strain DAOM BR117)</name>
    <dbReference type="NCBI Taxonomy" id="645134"/>
    <lineage>
        <taxon>Eukaryota</taxon>
        <taxon>Fungi</taxon>
        <taxon>Fungi incertae sedis</taxon>
        <taxon>Chytridiomycota</taxon>
        <taxon>Chytridiomycota incertae sedis</taxon>
        <taxon>Chytridiomycetes</taxon>
        <taxon>Spizellomycetales</taxon>
        <taxon>Spizellomycetaceae</taxon>
        <taxon>Spizellomyces</taxon>
    </lineage>
</organism>
<dbReference type="OrthoDB" id="9451547at2759"/>
<feature type="compositionally biased region" description="Acidic residues" evidence="2">
    <location>
        <begin position="25"/>
        <end position="41"/>
    </location>
</feature>
<dbReference type="OMA" id="IWRWCRF"/>
<dbReference type="Proteomes" id="UP000053201">
    <property type="component" value="Unassembled WGS sequence"/>
</dbReference>
<feature type="region of interest" description="Disordered" evidence="2">
    <location>
        <begin position="434"/>
        <end position="453"/>
    </location>
</feature>
<keyword evidence="1" id="KW-0175">Coiled coil</keyword>
<evidence type="ECO:0000256" key="1">
    <source>
        <dbReference type="SAM" id="Coils"/>
    </source>
</evidence>